<dbReference type="SMART" id="SM00861">
    <property type="entry name" value="Transket_pyr"/>
    <property type="match status" value="1"/>
</dbReference>
<dbReference type="EMBL" id="BAABKM010000001">
    <property type="protein sequence ID" value="GAA4691890.1"/>
    <property type="molecule type" value="Genomic_DNA"/>
</dbReference>
<evidence type="ECO:0000256" key="4">
    <source>
        <dbReference type="ARBA" id="ARBA00023052"/>
    </source>
</evidence>
<evidence type="ECO:0000259" key="6">
    <source>
        <dbReference type="SMART" id="SM00861"/>
    </source>
</evidence>
<evidence type="ECO:0000256" key="5">
    <source>
        <dbReference type="ARBA" id="ARBA00051911"/>
    </source>
</evidence>
<keyword evidence="8" id="KW-1185">Reference proteome</keyword>
<evidence type="ECO:0000313" key="7">
    <source>
        <dbReference type="EMBL" id="GAA4691890.1"/>
    </source>
</evidence>
<accession>A0ABP8WLH4</accession>
<dbReference type="InterPro" id="IPR029061">
    <property type="entry name" value="THDP-binding"/>
</dbReference>
<dbReference type="SUPFAM" id="SSF52518">
    <property type="entry name" value="Thiamin diphosphate-binding fold (THDP-binding)"/>
    <property type="match status" value="2"/>
</dbReference>
<protein>
    <submittedName>
        <fullName evidence="7">Thiamine pyrophosphate-dependent enzyme</fullName>
    </submittedName>
</protein>
<dbReference type="PANTHER" id="PTHR42980">
    <property type="entry name" value="2-OXOISOVALERATE DEHYDROGENASE SUBUNIT BETA-RELATED"/>
    <property type="match status" value="1"/>
</dbReference>
<evidence type="ECO:0000313" key="8">
    <source>
        <dbReference type="Proteomes" id="UP001499974"/>
    </source>
</evidence>
<dbReference type="Pfam" id="PF00676">
    <property type="entry name" value="E1_dh"/>
    <property type="match status" value="1"/>
</dbReference>
<keyword evidence="2" id="KW-0816">Tricarboxylic acid cycle</keyword>
<name>A0ABP8WLH4_9ACTN</name>
<evidence type="ECO:0000256" key="1">
    <source>
        <dbReference type="ARBA" id="ARBA00001964"/>
    </source>
</evidence>
<dbReference type="Pfam" id="PF02780">
    <property type="entry name" value="Transketolase_C"/>
    <property type="match status" value="1"/>
</dbReference>
<comment type="cofactor">
    <cofactor evidence="1">
        <name>thiamine diphosphate</name>
        <dbReference type="ChEBI" id="CHEBI:58937"/>
    </cofactor>
</comment>
<organism evidence="7 8">
    <name type="scientific">Nocardioides conyzicola</name>
    <dbReference type="NCBI Taxonomy" id="1651781"/>
    <lineage>
        <taxon>Bacteria</taxon>
        <taxon>Bacillati</taxon>
        <taxon>Actinomycetota</taxon>
        <taxon>Actinomycetes</taxon>
        <taxon>Propionibacteriales</taxon>
        <taxon>Nocardioidaceae</taxon>
        <taxon>Nocardioides</taxon>
    </lineage>
</organism>
<gene>
    <name evidence="7" type="ORF">GCM10023349_03430</name>
</gene>
<dbReference type="Proteomes" id="UP001499974">
    <property type="component" value="Unassembled WGS sequence"/>
</dbReference>
<dbReference type="InterPro" id="IPR005475">
    <property type="entry name" value="Transketolase-like_Pyr-bd"/>
</dbReference>
<dbReference type="InterPro" id="IPR033248">
    <property type="entry name" value="Transketolase_C"/>
</dbReference>
<dbReference type="SUPFAM" id="SSF52922">
    <property type="entry name" value="TK C-terminal domain-like"/>
    <property type="match status" value="1"/>
</dbReference>
<evidence type="ECO:0000256" key="2">
    <source>
        <dbReference type="ARBA" id="ARBA00022532"/>
    </source>
</evidence>
<proteinExistence type="predicted"/>
<comment type="catalytic activity">
    <reaction evidence="5">
        <text>N(6)-[(R)-lipoyl]-L-lysyl-[protein] + 2-oxoglutarate + H(+) = N(6)-[(R)-S(8)-succinyldihydrolipoyl]-L-lysyl-[protein] + CO2</text>
        <dbReference type="Rhea" id="RHEA:12188"/>
        <dbReference type="Rhea" id="RHEA-COMP:10474"/>
        <dbReference type="Rhea" id="RHEA-COMP:20092"/>
        <dbReference type="ChEBI" id="CHEBI:15378"/>
        <dbReference type="ChEBI" id="CHEBI:16526"/>
        <dbReference type="ChEBI" id="CHEBI:16810"/>
        <dbReference type="ChEBI" id="CHEBI:83099"/>
        <dbReference type="ChEBI" id="CHEBI:83120"/>
        <dbReference type="EC" id="1.2.4.2"/>
    </reaction>
</comment>
<sequence length="712" mass="76102">MAEAVDDHFVASVRGLTPGTPTGGTDVERVLALFDAQLQSRHLDLAARWLQSQGEGFYTIGSAGHEANAAVGLLTRVDDPALLHYRSGGFYAARAARHGGTTPVRDVLLGLSAAAADPISGGRHKVFGHPALHIVPQTSTIASHLPRAVGLAFALGNLADLAPERRWPEDAVVVTSLGDASVNHSTAQGALNAAAYLTHRGLDLPLLVVVEDNGLGISTRTPAGWMEESLRRRPGIEYVEAPSPRPDLLLADVGAAVDRARHRRRPVLLHLRTVRFLGHAGSDVEFGYRTSTEIARDLELDPLLATAAYLVETGSLTVDDVLSRYERTRAVVMDEAKSVIGERRLESRGEVVRPLHRPDTRPAPPRRRATAWPPEGRLTLAQTINATLADLLEERPHAVVLGEDVGVKGGVYGVTRGLRKRYGGRRVIDTLLDEQTILGTALGAALAGLLPIPEIQYLAYLHNAEDQLRGEAASLAFFSDGQYRNPMVVRIPGLSYQKGFGGHFHNDNSLAVLRDIPGLVLCVPSHPADAPLLLRECAELAELEGRVCVVVEPIALYHSRDLHEPGDGAWTAEYGVGGTPRGPRAHGDGDDLLVVTFGNGVPMSLRACRSLEAEGVRATVLDLRWLSPLPVDELAAYASGFGRVLVVDETRRSGGVGEGIVSALVERGYVGRLSRVASADSYVPLGPASRTVLVTEEEILEAARSMVGGTGG</sequence>
<dbReference type="RefSeq" id="WP_345518586.1">
    <property type="nucleotide sequence ID" value="NZ_BAABKM010000001.1"/>
</dbReference>
<dbReference type="PANTHER" id="PTHR42980:SF1">
    <property type="entry name" value="2-OXOISOVALERATE DEHYDROGENASE SUBUNIT BETA, MITOCHONDRIAL"/>
    <property type="match status" value="1"/>
</dbReference>
<comment type="caution">
    <text evidence="7">The sequence shown here is derived from an EMBL/GenBank/DDBJ whole genome shotgun (WGS) entry which is preliminary data.</text>
</comment>
<dbReference type="Pfam" id="PF02779">
    <property type="entry name" value="Transket_pyr"/>
    <property type="match status" value="1"/>
</dbReference>
<dbReference type="InterPro" id="IPR001017">
    <property type="entry name" value="DH_E1"/>
</dbReference>
<keyword evidence="3" id="KW-0560">Oxidoreductase</keyword>
<feature type="domain" description="Transketolase-like pyrimidine-binding" evidence="6">
    <location>
        <begin position="378"/>
        <end position="559"/>
    </location>
</feature>
<keyword evidence="4" id="KW-0786">Thiamine pyrophosphate</keyword>
<dbReference type="InterPro" id="IPR009014">
    <property type="entry name" value="Transketo_C/PFOR_II"/>
</dbReference>
<reference evidence="8" key="1">
    <citation type="journal article" date="2019" name="Int. J. Syst. Evol. Microbiol.">
        <title>The Global Catalogue of Microorganisms (GCM) 10K type strain sequencing project: providing services to taxonomists for standard genome sequencing and annotation.</title>
        <authorList>
            <consortium name="The Broad Institute Genomics Platform"/>
            <consortium name="The Broad Institute Genome Sequencing Center for Infectious Disease"/>
            <person name="Wu L."/>
            <person name="Ma J."/>
        </authorList>
    </citation>
    <scope>NUCLEOTIDE SEQUENCE [LARGE SCALE GENOMIC DNA]</scope>
    <source>
        <strain evidence="8">JCM 18531</strain>
    </source>
</reference>
<dbReference type="Gene3D" id="3.40.50.970">
    <property type="match status" value="2"/>
</dbReference>
<evidence type="ECO:0000256" key="3">
    <source>
        <dbReference type="ARBA" id="ARBA00023002"/>
    </source>
</evidence>
<dbReference type="Gene3D" id="3.40.50.920">
    <property type="match status" value="1"/>
</dbReference>